<dbReference type="GO" id="GO:0042597">
    <property type="term" value="C:periplasmic space"/>
    <property type="evidence" value="ECO:0007669"/>
    <property type="project" value="UniProtKB-ARBA"/>
</dbReference>
<name>A0A346XYX4_9ACTN</name>
<feature type="signal peptide" evidence="6">
    <location>
        <begin position="1"/>
        <end position="18"/>
    </location>
</feature>
<proteinExistence type="inferred from homology"/>
<feature type="domain" description="Solute-binding protein family 5" evidence="7">
    <location>
        <begin position="124"/>
        <end position="495"/>
    </location>
</feature>
<evidence type="ECO:0000256" key="6">
    <source>
        <dbReference type="SAM" id="SignalP"/>
    </source>
</evidence>
<evidence type="ECO:0000259" key="7">
    <source>
        <dbReference type="Pfam" id="PF00496"/>
    </source>
</evidence>
<dbReference type="GO" id="GO:1904680">
    <property type="term" value="F:peptide transmembrane transporter activity"/>
    <property type="evidence" value="ECO:0007669"/>
    <property type="project" value="TreeGrafter"/>
</dbReference>
<dbReference type="PANTHER" id="PTHR30290">
    <property type="entry name" value="PERIPLASMIC BINDING COMPONENT OF ABC TRANSPORTER"/>
    <property type="match status" value="1"/>
</dbReference>
<gene>
    <name evidence="8" type="ORF">DVS28_a2742</name>
</gene>
<accession>A0A346XYX4</accession>
<protein>
    <submittedName>
        <fullName evidence="8">Oligopeptide ABC transporter, periplasmic oligopeptide-binding protein OppA</fullName>
    </submittedName>
</protein>
<evidence type="ECO:0000313" key="8">
    <source>
        <dbReference type="EMBL" id="AXV07421.1"/>
    </source>
</evidence>
<dbReference type="SUPFAM" id="SSF53850">
    <property type="entry name" value="Periplasmic binding protein-like II"/>
    <property type="match status" value="1"/>
</dbReference>
<dbReference type="InterPro" id="IPR039424">
    <property type="entry name" value="SBP_5"/>
</dbReference>
<keyword evidence="4 6" id="KW-0732">Signal</keyword>
<comment type="subcellular location">
    <subcellularLocation>
        <location evidence="1">Cell envelope</location>
    </subcellularLocation>
</comment>
<dbReference type="Pfam" id="PF00496">
    <property type="entry name" value="SBP_bac_5"/>
    <property type="match status" value="1"/>
</dbReference>
<comment type="similarity">
    <text evidence="2">Belongs to the bacterial solute-binding protein 5 family.</text>
</comment>
<dbReference type="PANTHER" id="PTHR30290:SF10">
    <property type="entry name" value="PERIPLASMIC OLIGOPEPTIDE-BINDING PROTEIN-RELATED"/>
    <property type="match status" value="1"/>
</dbReference>
<dbReference type="PROSITE" id="PS51257">
    <property type="entry name" value="PROKAR_LIPOPROTEIN"/>
    <property type="match status" value="1"/>
</dbReference>
<dbReference type="PIRSF" id="PIRSF002741">
    <property type="entry name" value="MppA"/>
    <property type="match status" value="1"/>
</dbReference>
<reference evidence="8 9" key="1">
    <citation type="submission" date="2018-09" db="EMBL/GenBank/DDBJ databases">
        <title>Complete genome sequence of Euzebya sp. DY32-46 isolated from seawater of Pacific Ocean.</title>
        <authorList>
            <person name="Xu L."/>
            <person name="Wu Y.-H."/>
            <person name="Xu X.-W."/>
        </authorList>
    </citation>
    <scope>NUCLEOTIDE SEQUENCE [LARGE SCALE GENOMIC DNA]</scope>
    <source>
        <strain evidence="8 9">DY32-46</strain>
    </source>
</reference>
<feature type="region of interest" description="Disordered" evidence="5">
    <location>
        <begin position="24"/>
        <end position="93"/>
    </location>
</feature>
<sequence length="577" mass="63200">MRASWLRMLAIIAVLALAAAACGGGESSTEDTADDTASEAEETDAEEPADEADAEDTEEEPADEPTETEDDAAEGEPTGDNTLVFGTTEQPSTIDPADVYEKLASDILFNTTNRLVEFSAETNEIGPGLAESYDISEDGLTYTFNLREGVVFQDGSEMTSEDVVWSINRSLNIAHPDGASFLIGSITSIEAPDDSTVVITISEPNSTFLARLNYTVATVLPSDSDVYTAPDAKLEAPSDDDAGAETLLDEAESYIVSDQIVGTGPYQMTDYQPGVSMTLERFEDYWGEAPAIDTVRIVFYESTTQMRNALAAGEIDMAVNDLDPTETSSLEGEEGIEILTDAGGRTSYMVVDVTQPPFDDPAVRRAVAATIDRQRIVDEAFEGQASPLFSMIPENFDVSADHISDIEVELSTDSPIEFELWYPADRYTNQAEVAEIISRSLNESGLFNVTTNTSEWATEYSTHLNDGAYPIYLLGWYPDYLDPDDYIEPFYHSEKTFIGFYGSEEMDSLITAEQEAEPGTPERAEIFDEIQQLAATDMPFIPLYSEGQEAYFNERVQGVEDTLGAAQQTWFYVLSLS</sequence>
<keyword evidence="3" id="KW-0813">Transport</keyword>
<dbReference type="InterPro" id="IPR030678">
    <property type="entry name" value="Peptide/Ni-bd"/>
</dbReference>
<evidence type="ECO:0000256" key="5">
    <source>
        <dbReference type="SAM" id="MobiDB-lite"/>
    </source>
</evidence>
<dbReference type="GO" id="GO:0030313">
    <property type="term" value="C:cell envelope"/>
    <property type="evidence" value="ECO:0007669"/>
    <property type="project" value="UniProtKB-SubCell"/>
</dbReference>
<keyword evidence="9" id="KW-1185">Reference proteome</keyword>
<feature type="compositionally biased region" description="Polar residues" evidence="5">
    <location>
        <begin position="79"/>
        <end position="93"/>
    </location>
</feature>
<dbReference type="GO" id="GO:0043190">
    <property type="term" value="C:ATP-binding cassette (ABC) transporter complex"/>
    <property type="evidence" value="ECO:0007669"/>
    <property type="project" value="InterPro"/>
</dbReference>
<evidence type="ECO:0000256" key="1">
    <source>
        <dbReference type="ARBA" id="ARBA00004196"/>
    </source>
</evidence>
<dbReference type="Gene3D" id="3.40.190.10">
    <property type="entry name" value="Periplasmic binding protein-like II"/>
    <property type="match status" value="1"/>
</dbReference>
<evidence type="ECO:0000256" key="3">
    <source>
        <dbReference type="ARBA" id="ARBA00022448"/>
    </source>
</evidence>
<dbReference type="KEGG" id="euz:DVS28_a2742"/>
<dbReference type="AlphaFoldDB" id="A0A346XYX4"/>
<evidence type="ECO:0000313" key="9">
    <source>
        <dbReference type="Proteomes" id="UP000264006"/>
    </source>
</evidence>
<dbReference type="GO" id="GO:0015833">
    <property type="term" value="P:peptide transport"/>
    <property type="evidence" value="ECO:0007669"/>
    <property type="project" value="TreeGrafter"/>
</dbReference>
<dbReference type="Proteomes" id="UP000264006">
    <property type="component" value="Chromosome"/>
</dbReference>
<dbReference type="Gene3D" id="3.10.105.10">
    <property type="entry name" value="Dipeptide-binding Protein, Domain 3"/>
    <property type="match status" value="1"/>
</dbReference>
<dbReference type="EMBL" id="CP031165">
    <property type="protein sequence ID" value="AXV07421.1"/>
    <property type="molecule type" value="Genomic_DNA"/>
</dbReference>
<evidence type="ECO:0000256" key="4">
    <source>
        <dbReference type="ARBA" id="ARBA00022729"/>
    </source>
</evidence>
<organism evidence="8 9">
    <name type="scientific">Euzebya pacifica</name>
    <dbReference type="NCBI Taxonomy" id="1608957"/>
    <lineage>
        <taxon>Bacteria</taxon>
        <taxon>Bacillati</taxon>
        <taxon>Actinomycetota</taxon>
        <taxon>Nitriliruptoria</taxon>
        <taxon>Euzebyales</taxon>
    </lineage>
</organism>
<feature type="compositionally biased region" description="Acidic residues" evidence="5">
    <location>
        <begin position="28"/>
        <end position="74"/>
    </location>
</feature>
<dbReference type="InterPro" id="IPR000914">
    <property type="entry name" value="SBP_5_dom"/>
</dbReference>
<feature type="chain" id="PRO_5039650877" evidence="6">
    <location>
        <begin position="19"/>
        <end position="577"/>
    </location>
</feature>
<evidence type="ECO:0000256" key="2">
    <source>
        <dbReference type="ARBA" id="ARBA00005695"/>
    </source>
</evidence>